<dbReference type="InterPro" id="IPR003593">
    <property type="entry name" value="AAA+_ATPase"/>
</dbReference>
<dbReference type="GO" id="GO:0006614">
    <property type="term" value="P:SRP-dependent cotranslational protein targeting to membrane"/>
    <property type="evidence" value="ECO:0007669"/>
    <property type="project" value="InterPro"/>
</dbReference>
<comment type="similarity">
    <text evidence="2">Belongs to the GTP-binding SRP family.</text>
</comment>
<dbReference type="InterPro" id="IPR000897">
    <property type="entry name" value="SRP54_GTPase_dom"/>
</dbReference>
<evidence type="ECO:0000256" key="8">
    <source>
        <dbReference type="SAM" id="MobiDB-lite"/>
    </source>
</evidence>
<accession>A0A7J7IGI0</accession>
<keyword evidence="11" id="KW-1185">Reference proteome</keyword>
<sequence length="533" mass="57923">MQQNGNSGLGLIAKPGVLSSATLPGEHTRFDAETGHATAAAETPRSISAGIEDDPIKGCSLGSRLEEEQPPVDSSEPFESTQRDERWSSSGEEPMPTLNRETTTVPMSSATDTRKKNRGMRRQVTGASTNENVHSHRKPIRVPSKPASGRRWDDNAMTPEELAALDLSSDAPRESSDLNAVERARAIYLEARPRGSVFESPSEPQTATDDDAVSENGNGSLTGAFLGVFARLTGTKPLTHADLEQPLQFFRDRLITRNVAPVVAEKLTQSVGASLENRVLDALTVHRMVRSAMEDALKRVLQPMQGDQRLDEVIRKRRERASNSRPFVIVFTGVNGVGKSTTLAKIGFLLQKQGMRLLIAAGDTFRAGAIEQLRIHARCLDVPLFEQGYGKDPAAVAASAIAHAEEQGLDVVLVDTAGRMQDNEPLMKALAKLVQRAEPDRVLFVGEALVGNEAIDQLVKFNRALVTFQKSSSKPRLIDGIVLTKFDAVDEKVGAAITMIYTTSIPIVYVGTGQTYHDLEPMNIPNLVKALLH</sequence>
<dbReference type="GO" id="GO:0005789">
    <property type="term" value="C:endoplasmic reticulum membrane"/>
    <property type="evidence" value="ECO:0007669"/>
    <property type="project" value="UniProtKB-SubCell"/>
</dbReference>
<feature type="region of interest" description="Disordered" evidence="8">
    <location>
        <begin position="195"/>
        <end position="216"/>
    </location>
</feature>
<keyword evidence="3" id="KW-0547">Nucleotide-binding</keyword>
<keyword evidence="7" id="KW-0675">Receptor</keyword>
<dbReference type="SMART" id="SM00962">
    <property type="entry name" value="SRP54"/>
    <property type="match status" value="1"/>
</dbReference>
<dbReference type="InterPro" id="IPR013822">
    <property type="entry name" value="Signal_recog_particl_SRP54_hlx"/>
</dbReference>
<name>A0A7J7IGI0_9RHOD</name>
<dbReference type="SUPFAM" id="SSF47364">
    <property type="entry name" value="Domain of the SRP/SRP receptor G-proteins"/>
    <property type="match status" value="1"/>
</dbReference>
<evidence type="ECO:0000313" key="11">
    <source>
        <dbReference type="Proteomes" id="UP000530660"/>
    </source>
</evidence>
<evidence type="ECO:0000256" key="7">
    <source>
        <dbReference type="ARBA" id="ARBA00023170"/>
    </source>
</evidence>
<keyword evidence="6" id="KW-0472">Membrane</keyword>
<dbReference type="Gene3D" id="1.20.120.140">
    <property type="entry name" value="Signal recognition particle SRP54, nucleotide-binding domain"/>
    <property type="match status" value="1"/>
</dbReference>
<dbReference type="PANTHER" id="PTHR43134:SF1">
    <property type="entry name" value="SIGNAL RECOGNITION PARTICLE RECEPTOR SUBUNIT ALPHA"/>
    <property type="match status" value="1"/>
</dbReference>
<gene>
    <name evidence="10" type="ORF">F1559_004078</name>
</gene>
<evidence type="ECO:0000313" key="10">
    <source>
        <dbReference type="EMBL" id="KAF6001834.1"/>
    </source>
</evidence>
<evidence type="ECO:0000259" key="9">
    <source>
        <dbReference type="PROSITE" id="PS00300"/>
    </source>
</evidence>
<comment type="subcellular location">
    <subcellularLocation>
        <location evidence="1">Endoplasmic reticulum membrane</location>
        <topology evidence="1">Peripheral membrane protein</topology>
        <orientation evidence="1">Cytoplasmic side</orientation>
    </subcellularLocation>
</comment>
<feature type="region of interest" description="Disordered" evidence="8">
    <location>
        <begin position="1"/>
        <end position="153"/>
    </location>
</feature>
<dbReference type="Gene3D" id="3.40.50.300">
    <property type="entry name" value="P-loop containing nucleotide triphosphate hydrolases"/>
    <property type="match status" value="1"/>
</dbReference>
<dbReference type="SUPFAM" id="SSF52540">
    <property type="entry name" value="P-loop containing nucleoside triphosphate hydrolases"/>
    <property type="match status" value="1"/>
</dbReference>
<keyword evidence="5" id="KW-0342">GTP-binding</keyword>
<dbReference type="Pfam" id="PF02881">
    <property type="entry name" value="SRP54_N"/>
    <property type="match status" value="1"/>
</dbReference>
<dbReference type="FunFam" id="3.40.50.300:FF:000188">
    <property type="entry name" value="signal recognition particle receptor subunit alpha"/>
    <property type="match status" value="1"/>
</dbReference>
<dbReference type="PROSITE" id="PS00300">
    <property type="entry name" value="SRP54"/>
    <property type="match status" value="1"/>
</dbReference>
<dbReference type="CDD" id="cd17876">
    <property type="entry name" value="SRalpha_C"/>
    <property type="match status" value="1"/>
</dbReference>
<comment type="caution">
    <text evidence="10">The sequence shown here is derived from an EMBL/GenBank/DDBJ whole genome shotgun (WGS) entry which is preliminary data.</text>
</comment>
<organism evidence="10 11">
    <name type="scientific">Cyanidiococcus yangmingshanensis</name>
    <dbReference type="NCBI Taxonomy" id="2690220"/>
    <lineage>
        <taxon>Eukaryota</taxon>
        <taxon>Rhodophyta</taxon>
        <taxon>Bangiophyceae</taxon>
        <taxon>Cyanidiales</taxon>
        <taxon>Cyanidiaceae</taxon>
        <taxon>Cyanidiococcus</taxon>
    </lineage>
</organism>
<feature type="domain" description="SRP54-type proteins GTP-binding" evidence="9">
    <location>
        <begin position="506"/>
        <end position="519"/>
    </location>
</feature>
<proteinExistence type="inferred from homology"/>
<dbReference type="GO" id="GO:0005047">
    <property type="term" value="F:signal recognition particle binding"/>
    <property type="evidence" value="ECO:0007669"/>
    <property type="project" value="TreeGrafter"/>
</dbReference>
<evidence type="ECO:0000256" key="4">
    <source>
        <dbReference type="ARBA" id="ARBA00022824"/>
    </source>
</evidence>
<evidence type="ECO:0000256" key="5">
    <source>
        <dbReference type="ARBA" id="ARBA00023134"/>
    </source>
</evidence>
<evidence type="ECO:0000256" key="1">
    <source>
        <dbReference type="ARBA" id="ARBA00004397"/>
    </source>
</evidence>
<evidence type="ECO:0000256" key="2">
    <source>
        <dbReference type="ARBA" id="ARBA00008531"/>
    </source>
</evidence>
<dbReference type="Proteomes" id="UP000530660">
    <property type="component" value="Unassembled WGS sequence"/>
</dbReference>
<dbReference type="EMBL" id="VWRR01000013">
    <property type="protein sequence ID" value="KAF6001834.1"/>
    <property type="molecule type" value="Genomic_DNA"/>
</dbReference>
<keyword evidence="4" id="KW-0256">Endoplasmic reticulum</keyword>
<dbReference type="PANTHER" id="PTHR43134">
    <property type="entry name" value="SIGNAL RECOGNITION PARTICLE RECEPTOR SUBUNIT ALPHA"/>
    <property type="match status" value="1"/>
</dbReference>
<dbReference type="GO" id="GO:0005525">
    <property type="term" value="F:GTP binding"/>
    <property type="evidence" value="ECO:0007669"/>
    <property type="project" value="UniProtKB-KW"/>
</dbReference>
<dbReference type="Pfam" id="PF00448">
    <property type="entry name" value="SRP54"/>
    <property type="match status" value="1"/>
</dbReference>
<dbReference type="SMART" id="SM00382">
    <property type="entry name" value="AAA"/>
    <property type="match status" value="1"/>
</dbReference>
<dbReference type="InterPro" id="IPR027417">
    <property type="entry name" value="P-loop_NTPase"/>
</dbReference>
<dbReference type="OrthoDB" id="1727884at2759"/>
<dbReference type="InterPro" id="IPR036225">
    <property type="entry name" value="SRP/SRP_N"/>
</dbReference>
<reference evidence="10 11" key="1">
    <citation type="journal article" date="2020" name="J. Phycol.">
        <title>Comparative genome analysis reveals Cyanidiococcus gen. nov., a new extremophilic red algal genus sister to Cyanidioschyzon (Cyanidioschyzonaceae, Rhodophyta).</title>
        <authorList>
            <person name="Liu S.-L."/>
            <person name="Chiang Y.-R."/>
            <person name="Yoon H.S."/>
            <person name="Fu H.-Y."/>
        </authorList>
    </citation>
    <scope>NUCLEOTIDE SEQUENCE [LARGE SCALE GENOMIC DNA]</scope>
    <source>
        <strain evidence="10 11">THAL066</strain>
    </source>
</reference>
<dbReference type="InterPro" id="IPR042101">
    <property type="entry name" value="SRP54_N_sf"/>
</dbReference>
<evidence type="ECO:0000256" key="3">
    <source>
        <dbReference type="ARBA" id="ARBA00022741"/>
    </source>
</evidence>
<dbReference type="GO" id="GO:0003924">
    <property type="term" value="F:GTPase activity"/>
    <property type="evidence" value="ECO:0007669"/>
    <property type="project" value="TreeGrafter"/>
</dbReference>
<evidence type="ECO:0000256" key="6">
    <source>
        <dbReference type="ARBA" id="ARBA00023136"/>
    </source>
</evidence>
<protein>
    <recommendedName>
        <fullName evidence="9">SRP54-type proteins GTP-binding domain-containing protein</fullName>
    </recommendedName>
</protein>
<feature type="compositionally biased region" description="Polar residues" evidence="8">
    <location>
        <begin position="99"/>
        <end position="111"/>
    </location>
</feature>
<dbReference type="AlphaFoldDB" id="A0A7J7IGI0"/>